<reference evidence="3" key="2">
    <citation type="submission" date="2020-10" db="UniProtKB">
        <authorList>
            <consortium name="WormBaseParasite"/>
        </authorList>
    </citation>
    <scope>IDENTIFICATION</scope>
</reference>
<evidence type="ECO:0000313" key="2">
    <source>
        <dbReference type="Proteomes" id="UP000492821"/>
    </source>
</evidence>
<organism evidence="2 3">
    <name type="scientific">Panagrellus redivivus</name>
    <name type="common">Microworm</name>
    <dbReference type="NCBI Taxonomy" id="6233"/>
    <lineage>
        <taxon>Eukaryota</taxon>
        <taxon>Metazoa</taxon>
        <taxon>Ecdysozoa</taxon>
        <taxon>Nematoda</taxon>
        <taxon>Chromadorea</taxon>
        <taxon>Rhabditida</taxon>
        <taxon>Tylenchina</taxon>
        <taxon>Panagrolaimomorpha</taxon>
        <taxon>Panagrolaimoidea</taxon>
        <taxon>Panagrolaimidae</taxon>
        <taxon>Panagrellus</taxon>
    </lineage>
</organism>
<feature type="region of interest" description="Disordered" evidence="1">
    <location>
        <begin position="83"/>
        <end position="142"/>
    </location>
</feature>
<keyword evidence="2" id="KW-1185">Reference proteome</keyword>
<protein>
    <submittedName>
        <fullName evidence="3">Acyl-CoA_dh_1 domain-containing protein</fullName>
    </submittedName>
</protein>
<feature type="compositionally biased region" description="Low complexity" evidence="1">
    <location>
        <begin position="107"/>
        <end position="124"/>
    </location>
</feature>
<dbReference type="Proteomes" id="UP000492821">
    <property type="component" value="Unassembled WGS sequence"/>
</dbReference>
<feature type="compositionally biased region" description="Polar residues" evidence="1">
    <location>
        <begin position="83"/>
        <end position="101"/>
    </location>
</feature>
<sequence length="142" mass="15288">MLLPTPFWRAADHAIKTGSNAYLAEILATNAPGFSLKECRFSIAKRFDQGIYAGFQIGIAEHLEMGEKLGEAVLILKNDIENTGSLRDTSPISSPTPLSQGNRRRSFTSTTASTSMPPAAGTRAATRRNASHHRSATNLSLS</sequence>
<name>A0A7E4VSY2_PANRE</name>
<accession>A0A7E4VSY2</accession>
<evidence type="ECO:0000313" key="3">
    <source>
        <dbReference type="WBParaSite" id="Pan_g3030.t1"/>
    </source>
</evidence>
<evidence type="ECO:0000256" key="1">
    <source>
        <dbReference type="SAM" id="MobiDB-lite"/>
    </source>
</evidence>
<feature type="compositionally biased region" description="Basic residues" evidence="1">
    <location>
        <begin position="125"/>
        <end position="135"/>
    </location>
</feature>
<proteinExistence type="predicted"/>
<reference evidence="2" key="1">
    <citation type="journal article" date="2013" name="Genetics">
        <title>The draft genome and transcriptome of Panagrellus redivivus are shaped by the harsh demands of a free-living lifestyle.</title>
        <authorList>
            <person name="Srinivasan J."/>
            <person name="Dillman A.R."/>
            <person name="Macchietto M.G."/>
            <person name="Heikkinen L."/>
            <person name="Lakso M."/>
            <person name="Fracchia K.M."/>
            <person name="Antoshechkin I."/>
            <person name="Mortazavi A."/>
            <person name="Wong G."/>
            <person name="Sternberg P.W."/>
        </authorList>
    </citation>
    <scope>NUCLEOTIDE SEQUENCE [LARGE SCALE GENOMIC DNA]</scope>
    <source>
        <strain evidence="2">MT8872</strain>
    </source>
</reference>
<dbReference type="WBParaSite" id="Pan_g3030.t1">
    <property type="protein sequence ID" value="Pan_g3030.t1"/>
    <property type="gene ID" value="Pan_g3030"/>
</dbReference>
<dbReference type="AlphaFoldDB" id="A0A7E4VSY2"/>